<proteinExistence type="predicted"/>
<comment type="caution">
    <text evidence="2">The sequence shown here is derived from an EMBL/GenBank/DDBJ whole genome shotgun (WGS) entry which is preliminary data.</text>
</comment>
<evidence type="ECO:0000313" key="3">
    <source>
        <dbReference type="Proteomes" id="UP000187313"/>
    </source>
</evidence>
<organism evidence="2 4">
    <name type="scientific">Paenibacillus odorifer</name>
    <dbReference type="NCBI Taxonomy" id="189426"/>
    <lineage>
        <taxon>Bacteria</taxon>
        <taxon>Bacillati</taxon>
        <taxon>Bacillota</taxon>
        <taxon>Bacilli</taxon>
        <taxon>Bacillales</taxon>
        <taxon>Paenibacillaceae</taxon>
        <taxon>Paenibacillus</taxon>
    </lineage>
</organism>
<dbReference type="EMBL" id="MPTW01000001">
    <property type="protein sequence ID" value="OME74693.1"/>
    <property type="molecule type" value="Genomic_DNA"/>
</dbReference>
<evidence type="ECO:0000313" key="4">
    <source>
        <dbReference type="Proteomes" id="UP000187425"/>
    </source>
</evidence>
<name>A0A1R0ZPN4_9BACL</name>
<accession>A0A1R0ZPN4</accession>
<evidence type="ECO:0000313" key="1">
    <source>
        <dbReference type="EMBL" id="OMD54680.1"/>
    </source>
</evidence>
<reference evidence="2 4" key="1">
    <citation type="submission" date="2016-11" db="EMBL/GenBank/DDBJ databases">
        <title>Paenibacillus species isolates.</title>
        <authorList>
            <person name="Beno S.M."/>
        </authorList>
    </citation>
    <scope>NUCLEOTIDE SEQUENCE [LARGE SCALE GENOMIC DNA]</scope>
    <source>
        <strain evidence="2 4">FSL H7-0443</strain>
        <strain evidence="1 3">FSL R5-0923</strain>
    </source>
</reference>
<dbReference type="Proteomes" id="UP000187313">
    <property type="component" value="Unassembled WGS sequence"/>
</dbReference>
<keyword evidence="3" id="KW-1185">Reference proteome</keyword>
<dbReference type="AlphaFoldDB" id="A0A1R0ZPN4"/>
<dbReference type="Proteomes" id="UP000187425">
    <property type="component" value="Unassembled WGS sequence"/>
</dbReference>
<sequence>MDRRLQNVLQHMITFQFIIETDSVGRLLAQIEASPLTLFSESSTELKLRLEDWETKRPTIELNGSLVVYIVNDGPDVEVDVPAVPG</sequence>
<gene>
    <name evidence="1" type="ORF">BSK51_06345</name>
    <name evidence="2" type="ORF">BSK65_03215</name>
</gene>
<dbReference type="EMBL" id="MPTD01000003">
    <property type="protein sequence ID" value="OMD54680.1"/>
    <property type="molecule type" value="Genomic_DNA"/>
</dbReference>
<evidence type="ECO:0000313" key="2">
    <source>
        <dbReference type="EMBL" id="OME74693.1"/>
    </source>
</evidence>
<dbReference type="RefSeq" id="WP_076283210.1">
    <property type="nucleotide sequence ID" value="NZ_MPTD01000003.1"/>
</dbReference>
<protein>
    <submittedName>
        <fullName evidence="2">Uncharacterized protein</fullName>
    </submittedName>
</protein>